<evidence type="ECO:0000256" key="2">
    <source>
        <dbReference type="SAM" id="MobiDB-lite"/>
    </source>
</evidence>
<dbReference type="GO" id="GO:0005886">
    <property type="term" value="C:plasma membrane"/>
    <property type="evidence" value="ECO:0007669"/>
    <property type="project" value="TreeGrafter"/>
</dbReference>
<dbReference type="SUPFAM" id="SSF63380">
    <property type="entry name" value="Riboflavin synthase domain-like"/>
    <property type="match status" value="1"/>
</dbReference>
<feature type="transmembrane region" description="Helical" evidence="3">
    <location>
        <begin position="59"/>
        <end position="77"/>
    </location>
</feature>
<dbReference type="InterPro" id="IPR039261">
    <property type="entry name" value="FNR_nucleotide-bd"/>
</dbReference>
<keyword evidence="7" id="KW-1185">Reference proteome</keyword>
<dbReference type="PANTHER" id="PTHR11972:SF153">
    <property type="entry name" value="SUPEROXIDE-GENERATING NADPH OXIDASE HEAVY CHAIN SUBUNIT A"/>
    <property type="match status" value="1"/>
</dbReference>
<dbReference type="PANTHER" id="PTHR11972">
    <property type="entry name" value="NADPH OXIDASE"/>
    <property type="match status" value="1"/>
</dbReference>
<reference evidence="6 7" key="1">
    <citation type="journal article" date="2009" name="Science">
        <title>Green evolution and dynamic adaptations revealed by genomes of the marine picoeukaryotes Micromonas.</title>
        <authorList>
            <person name="Worden A.Z."/>
            <person name="Lee J.H."/>
            <person name="Mock T."/>
            <person name="Rouze P."/>
            <person name="Simmons M.P."/>
            <person name="Aerts A.L."/>
            <person name="Allen A.E."/>
            <person name="Cuvelier M.L."/>
            <person name="Derelle E."/>
            <person name="Everett M.V."/>
            <person name="Foulon E."/>
            <person name="Grimwood J."/>
            <person name="Gundlach H."/>
            <person name="Henrissat B."/>
            <person name="Napoli C."/>
            <person name="McDonald S.M."/>
            <person name="Parker M.S."/>
            <person name="Rombauts S."/>
            <person name="Salamov A."/>
            <person name="Von Dassow P."/>
            <person name="Badger J.H."/>
            <person name="Coutinho P.M."/>
            <person name="Demir E."/>
            <person name="Dubchak I."/>
            <person name="Gentemann C."/>
            <person name="Eikrem W."/>
            <person name="Gready J.E."/>
            <person name="John U."/>
            <person name="Lanier W."/>
            <person name="Lindquist E.A."/>
            <person name="Lucas S."/>
            <person name="Mayer K.F."/>
            <person name="Moreau H."/>
            <person name="Not F."/>
            <person name="Otillar R."/>
            <person name="Panaud O."/>
            <person name="Pangilinan J."/>
            <person name="Paulsen I."/>
            <person name="Piegu B."/>
            <person name="Poliakov A."/>
            <person name="Robbens S."/>
            <person name="Schmutz J."/>
            <person name="Toulza E."/>
            <person name="Wyss T."/>
            <person name="Zelensky A."/>
            <person name="Zhou K."/>
            <person name="Armbrust E.V."/>
            <person name="Bhattacharya D."/>
            <person name="Goodenough U.W."/>
            <person name="Van de Peer Y."/>
            <person name="Grigoriev I.V."/>
        </authorList>
    </citation>
    <scope>NUCLEOTIDE SEQUENCE [LARGE SCALE GENOMIC DNA]</scope>
    <source>
        <strain evidence="6 7">CCMP1545</strain>
    </source>
</reference>
<dbReference type="STRING" id="564608.C1MHF3"/>
<dbReference type="Proteomes" id="UP000001876">
    <property type="component" value="Unassembled WGS sequence"/>
</dbReference>
<evidence type="ECO:0000259" key="5">
    <source>
        <dbReference type="PROSITE" id="PS51384"/>
    </source>
</evidence>
<evidence type="ECO:0000256" key="1">
    <source>
        <dbReference type="ARBA" id="ARBA00023002"/>
    </source>
</evidence>
<dbReference type="KEGG" id="mpp:MICPUCDRAFT_46220"/>
<evidence type="ECO:0000313" key="7">
    <source>
        <dbReference type="Proteomes" id="UP000001876"/>
    </source>
</evidence>
<dbReference type="PROSITE" id="PS50222">
    <property type="entry name" value="EF_HAND_2"/>
    <property type="match status" value="1"/>
</dbReference>
<dbReference type="PROSITE" id="PS51384">
    <property type="entry name" value="FAD_FR"/>
    <property type="match status" value="1"/>
</dbReference>
<dbReference type="InterPro" id="IPR050369">
    <property type="entry name" value="RBOH/FRE"/>
</dbReference>
<proteinExistence type="predicted"/>
<dbReference type="InterPro" id="IPR013112">
    <property type="entry name" value="FAD-bd_8"/>
</dbReference>
<dbReference type="SUPFAM" id="SSF52343">
    <property type="entry name" value="Ferredoxin reductase-like, C-terminal NADP-linked domain"/>
    <property type="match status" value="1"/>
</dbReference>
<feature type="domain" description="EF-hand" evidence="4">
    <location>
        <begin position="472"/>
        <end position="507"/>
    </location>
</feature>
<accession>C1MHF3</accession>
<evidence type="ECO:0000256" key="3">
    <source>
        <dbReference type="SAM" id="Phobius"/>
    </source>
</evidence>
<gene>
    <name evidence="6" type="ORF">MICPUCDRAFT_46220</name>
</gene>
<dbReference type="Gene3D" id="3.40.50.80">
    <property type="entry name" value="Nucleotide-binding domain of ferredoxin-NADP reductase (FNR) module"/>
    <property type="match status" value="1"/>
</dbReference>
<dbReference type="RefSeq" id="XP_003055482.1">
    <property type="nucleotide sequence ID" value="XM_003055436.1"/>
</dbReference>
<dbReference type="EMBL" id="GG663735">
    <property type="protein sequence ID" value="EEH60734.1"/>
    <property type="molecule type" value="Genomic_DNA"/>
</dbReference>
<feature type="domain" description="FAD-binding FR-type" evidence="5">
    <location>
        <begin position="131"/>
        <end position="234"/>
    </location>
</feature>
<protein>
    <submittedName>
        <fullName evidence="6">Predicted protein</fullName>
    </submittedName>
</protein>
<dbReference type="Pfam" id="PF08022">
    <property type="entry name" value="FAD_binding_8"/>
    <property type="match status" value="1"/>
</dbReference>
<dbReference type="InterPro" id="IPR017927">
    <property type="entry name" value="FAD-bd_FR_type"/>
</dbReference>
<evidence type="ECO:0000313" key="6">
    <source>
        <dbReference type="EMBL" id="EEH60734.1"/>
    </source>
</evidence>
<feature type="region of interest" description="Disordered" evidence="2">
    <location>
        <begin position="402"/>
        <end position="422"/>
    </location>
</feature>
<evidence type="ECO:0000259" key="4">
    <source>
        <dbReference type="PROSITE" id="PS50222"/>
    </source>
</evidence>
<dbReference type="GO" id="GO:0005509">
    <property type="term" value="F:calcium ion binding"/>
    <property type="evidence" value="ECO:0007669"/>
    <property type="project" value="InterPro"/>
</dbReference>
<dbReference type="eggNOG" id="KOG0039">
    <property type="taxonomic scope" value="Eukaryota"/>
</dbReference>
<name>C1MHF3_MICPC</name>
<dbReference type="InterPro" id="IPR017938">
    <property type="entry name" value="Riboflavin_synthase-like_b-brl"/>
</dbReference>
<dbReference type="OrthoDB" id="1040979at2759"/>
<dbReference type="CDD" id="cd06186">
    <property type="entry name" value="NOX_Duox_like_FAD_NADP"/>
    <property type="match status" value="1"/>
</dbReference>
<keyword evidence="3" id="KW-1133">Transmembrane helix</keyword>
<keyword evidence="3" id="KW-0812">Transmembrane</keyword>
<feature type="transmembrane region" description="Helical" evidence="3">
    <location>
        <begin position="20"/>
        <end position="39"/>
    </location>
</feature>
<dbReference type="GO" id="GO:0016491">
    <property type="term" value="F:oxidoreductase activity"/>
    <property type="evidence" value="ECO:0007669"/>
    <property type="project" value="UniProtKB-KW"/>
</dbReference>
<dbReference type="OMA" id="VYLCLPW"/>
<dbReference type="AlphaFoldDB" id="C1MHF3"/>
<keyword evidence="1" id="KW-0560">Oxidoreductase</keyword>
<keyword evidence="3" id="KW-0472">Membrane</keyword>
<dbReference type="GeneID" id="9680329"/>
<organism evidence="7">
    <name type="scientific">Micromonas pusilla (strain CCMP1545)</name>
    <name type="common">Picoplanktonic green alga</name>
    <dbReference type="NCBI Taxonomy" id="564608"/>
    <lineage>
        <taxon>Eukaryota</taxon>
        <taxon>Viridiplantae</taxon>
        <taxon>Chlorophyta</taxon>
        <taxon>Mamiellophyceae</taxon>
        <taxon>Mamiellales</taxon>
        <taxon>Mamiellaceae</taxon>
        <taxon>Micromonas</taxon>
    </lineage>
</organism>
<feature type="transmembrane region" description="Helical" evidence="3">
    <location>
        <begin position="89"/>
        <end position="105"/>
    </location>
</feature>
<dbReference type="InterPro" id="IPR002048">
    <property type="entry name" value="EF_hand_dom"/>
</dbReference>
<sequence>MYRTHLKEILPLSDVHHLHVFAGAVVSVEVIWHSFWHFARWASGGDARFLVDTQTGVTGVIALLVTPLICYPMMFHRARRAISFEYRKAMHYLAVVWGVCVMLHAPATNVLWVMGSAVGLYVADWAVGYFLKVRYCPTMTMIRLGPKAVEIVFENPRGFLPNLSGGGYVYLCLPWIGSFQWHAFSVYEHPTLKNHSSVCVLKAGDWTTALHAALTKPSNKPGWVYGPFPSPFLTASNHENIIAVASGIGITPTLGTVVSLGGTRRVNVVWTCRDAELIEYALRTVAFSKEAFTVIYYTGEHELLLDEGPFRENHNLLVIAGRPNLEKIILEIMRSVETKKPLSVHTLEAANQMYVKTFTRDGGERLEVLLKRIRLSYSASELFELARAASLEAEIEARDAEAEARSSSLDHPASLQAAAPRPRLRTTSATISGLIQQCIVGITLRGLDKFIRDAQRGAGLGRPGHGGVDVRSYGTTLKMVFEQHDANSSGELDESQFARVLSTLSSSGEADVEASRERGGGGHRAPVYRRALVRAAASLESILTAKYEGPNFENFQARSFSSRRSPHDPVRAILYCGGAATVVRMLRAMRKTTGVDVQIESFEW</sequence>